<dbReference type="InterPro" id="IPR039448">
    <property type="entry name" value="Beta_helix"/>
</dbReference>
<dbReference type="OrthoDB" id="427974at2759"/>
<dbReference type="AlphaFoldDB" id="A0A7K9HX89"/>
<feature type="non-terminal residue" evidence="4">
    <location>
        <position position="943"/>
    </location>
</feature>
<reference evidence="4 5" key="1">
    <citation type="submission" date="2019-09" db="EMBL/GenBank/DDBJ databases">
        <title>Bird 10,000 Genomes (B10K) Project - Family phase.</title>
        <authorList>
            <person name="Zhang G."/>
        </authorList>
    </citation>
    <scope>NUCLEOTIDE SEQUENCE [LARGE SCALE GENOMIC DNA]</scope>
    <source>
        <strain evidence="4">B10K-DU-001-16</strain>
        <tissue evidence="4">Muscle</tissue>
    </source>
</reference>
<dbReference type="InterPro" id="IPR006626">
    <property type="entry name" value="PbH1"/>
</dbReference>
<dbReference type="PROSITE" id="PS50181">
    <property type="entry name" value="FBOX"/>
    <property type="match status" value="1"/>
</dbReference>
<feature type="region of interest" description="Disordered" evidence="2">
    <location>
        <begin position="671"/>
        <end position="705"/>
    </location>
</feature>
<evidence type="ECO:0000259" key="3">
    <source>
        <dbReference type="PROSITE" id="PS50181"/>
    </source>
</evidence>
<dbReference type="PANTHER" id="PTHR22990:SF15">
    <property type="entry name" value="F-BOX ONLY PROTEIN 10"/>
    <property type="match status" value="1"/>
</dbReference>
<proteinExistence type="predicted"/>
<dbReference type="SMART" id="SM00722">
    <property type="entry name" value="CASH"/>
    <property type="match status" value="3"/>
</dbReference>
<dbReference type="Pfam" id="PF13229">
    <property type="entry name" value="Beta_helix"/>
    <property type="match status" value="3"/>
</dbReference>
<dbReference type="Gene3D" id="1.20.1280.50">
    <property type="match status" value="1"/>
</dbReference>
<accession>A0A7K9HX89</accession>
<dbReference type="InterPro" id="IPR036047">
    <property type="entry name" value="F-box-like_dom_sf"/>
</dbReference>
<dbReference type="SUPFAM" id="SSF81383">
    <property type="entry name" value="F-box domain"/>
    <property type="match status" value="1"/>
</dbReference>
<evidence type="ECO:0000256" key="2">
    <source>
        <dbReference type="SAM" id="MobiDB-lite"/>
    </source>
</evidence>
<dbReference type="GO" id="GO:0042981">
    <property type="term" value="P:regulation of apoptotic process"/>
    <property type="evidence" value="ECO:0007669"/>
    <property type="project" value="TreeGrafter"/>
</dbReference>
<dbReference type="Proteomes" id="UP000534107">
    <property type="component" value="Unassembled WGS sequence"/>
</dbReference>
<dbReference type="InterPro" id="IPR001810">
    <property type="entry name" value="F-box_dom"/>
</dbReference>
<evidence type="ECO:0000313" key="5">
    <source>
        <dbReference type="Proteomes" id="UP000534107"/>
    </source>
</evidence>
<dbReference type="SMART" id="SM00710">
    <property type="entry name" value="PbH1"/>
    <property type="match status" value="13"/>
</dbReference>
<protein>
    <submittedName>
        <fullName evidence="4">FBX10 protein</fullName>
    </submittedName>
</protein>
<dbReference type="InterPro" id="IPR006633">
    <property type="entry name" value="Carb-bd_sugar_hydrolysis-dom"/>
</dbReference>
<organism evidence="4 5">
    <name type="scientific">Bucco capensis</name>
    <name type="common">collared puffbird</name>
    <dbReference type="NCBI Taxonomy" id="135168"/>
    <lineage>
        <taxon>Eukaryota</taxon>
        <taxon>Metazoa</taxon>
        <taxon>Chordata</taxon>
        <taxon>Craniata</taxon>
        <taxon>Vertebrata</taxon>
        <taxon>Euteleostomi</taxon>
        <taxon>Archelosauria</taxon>
        <taxon>Archosauria</taxon>
        <taxon>Dinosauria</taxon>
        <taxon>Saurischia</taxon>
        <taxon>Theropoda</taxon>
        <taxon>Coelurosauria</taxon>
        <taxon>Aves</taxon>
        <taxon>Neognathae</taxon>
        <taxon>Neoaves</taxon>
        <taxon>Telluraves</taxon>
        <taxon>Coraciimorphae</taxon>
        <taxon>Piciformes</taxon>
        <taxon>Bucconidae</taxon>
        <taxon>Bucco</taxon>
    </lineage>
</organism>
<dbReference type="InterPro" id="IPR012334">
    <property type="entry name" value="Pectin_lyas_fold"/>
</dbReference>
<keyword evidence="1" id="KW-0677">Repeat</keyword>
<dbReference type="InterPro" id="IPR011050">
    <property type="entry name" value="Pectin_lyase_fold/virulence"/>
</dbReference>
<dbReference type="Gene3D" id="2.160.20.10">
    <property type="entry name" value="Single-stranded right-handed beta-helix, Pectin lyase-like"/>
    <property type="match status" value="3"/>
</dbReference>
<dbReference type="EMBL" id="VWZO01014946">
    <property type="protein sequence ID" value="NXH18328.1"/>
    <property type="molecule type" value="Genomic_DNA"/>
</dbReference>
<dbReference type="PANTHER" id="PTHR22990">
    <property type="entry name" value="F-BOX ONLY PROTEIN"/>
    <property type="match status" value="1"/>
</dbReference>
<feature type="domain" description="F-box" evidence="3">
    <location>
        <begin position="1"/>
        <end position="48"/>
    </location>
</feature>
<comment type="caution">
    <text evidence="4">The sequence shown here is derived from an EMBL/GenBank/DDBJ whole genome shotgun (WGS) entry which is preliminary data.</text>
</comment>
<name>A0A7K9HX89_9PICI</name>
<evidence type="ECO:0000313" key="4">
    <source>
        <dbReference type="EMBL" id="NXH18328.1"/>
    </source>
</evidence>
<dbReference type="InterPro" id="IPR051550">
    <property type="entry name" value="SCF-Subunits/Alg-Epimerases"/>
</dbReference>
<dbReference type="GO" id="GO:0006511">
    <property type="term" value="P:ubiquitin-dependent protein catabolic process"/>
    <property type="evidence" value="ECO:0007669"/>
    <property type="project" value="TreeGrafter"/>
</dbReference>
<keyword evidence="5" id="KW-1185">Reference proteome</keyword>
<gene>
    <name evidence="4" type="primary">Fbxo10</name>
    <name evidence="4" type="ORF">BUCCAP_R14937</name>
</gene>
<evidence type="ECO:0000256" key="1">
    <source>
        <dbReference type="ARBA" id="ARBA00022737"/>
    </source>
</evidence>
<dbReference type="SUPFAM" id="SSF51126">
    <property type="entry name" value="Pectin lyase-like"/>
    <property type="match status" value="3"/>
</dbReference>
<dbReference type="Pfam" id="PF12937">
    <property type="entry name" value="F-box-like"/>
    <property type="match status" value="1"/>
</dbReference>
<sequence>MQVSSLPVELWQLIMSYLCHPDLGRCSLVGRAWHELVLSLDRTRWRQLCLGCLEQRYPNWPNQPCVEPPSWREAFKWHYLASKTWTRNTQDPESSSYLSLFWRKKGRCRLCVGVGAESASWRAALADASPYDCLELLPGVHEEQNELLLKVAVEVVGQGQLEDMALLATIEQDCPTARFYNLVFMPSRFSLLYKMRLGYVQFDNCNFKGEQLQIQAPGTCHVKFCTFSQSSIHLRSVALCLLENCEFTGSDNASVAVEGSPSSESNWACKHLAMLAESCAASMLEPNPADCPMGEQHGWWSFIPTVGSQALLASAQEDTEFGENLQATKDEEEGEYLALNSNSSDSDSHSSDEEGAQAVYKMTCQAHSLSHMLADVTNSRFQGSRMHTLQRDLQLKSLQQELQQDKEAQALANSLQGCLFQQCLFRDGKGGIFISSQGQAKLEGSIFRDLTYAVCCIQNSKVIMLRNDIHHCKASGIFLRLSAGGLIANNNIHSNWEAGVDIRKGAKPLVLCNKIHSGLRSGIVVIGNGKGIVRSNQIHGNKEAGIYILYHGNPAVSGVTFSCFSICWRLVWSPCPPCLALGNIICKNQWGGVDIRHGGDPVLRNNLISCGYSDGVVVGEHGKDLIKGNTIYGKKGCGVWMTSSSLPNLINNQISHNSIYGVAVFCHKDDASDHHPGQGGSETFQEEREGAAGENDLESDRESPSAWSSVSVTLPELNSINHNGAAGLHIKSSKALNVIANVIHANCNRGVWVLQSSQLTRMAKNSISSNSQGGVLVEAQCQVELHGNGMYKNSSHGIISKREGVITDNDIIGNEGCGLQLLQPVDMKVTNNRIQTFQGYGIALSDEAKGLVQKNLIFQGRSKKSILRPGSNAEDCVIQNNLILTLKKRLDVKCMLISPPARPHIKGGALGSCSMAGGPRDSSISTRMDGGCHNHRSIFWTIL</sequence>
<feature type="non-terminal residue" evidence="4">
    <location>
        <position position="1"/>
    </location>
</feature>